<sequence length="104" mass="11463">MYGNLNFWCKQLHSVSIFDVPLKSDKLETMKVLTLNIPDSLDLDDLQVAMIVASRLYEQGKLSLGQAAEMTGLSKRTFAELLGTYEVSIFNYPAADLASDGTNA</sequence>
<name>A0ABP3YFF9_9BACT</name>
<reference evidence="2" key="1">
    <citation type="journal article" date="2019" name="Int. J. Syst. Evol. Microbiol.">
        <title>The Global Catalogue of Microorganisms (GCM) 10K type strain sequencing project: providing services to taxonomists for standard genome sequencing and annotation.</title>
        <authorList>
            <consortium name="The Broad Institute Genomics Platform"/>
            <consortium name="The Broad Institute Genome Sequencing Center for Infectious Disease"/>
            <person name="Wu L."/>
            <person name="Ma J."/>
        </authorList>
    </citation>
    <scope>NUCLEOTIDE SEQUENCE [LARGE SCALE GENOMIC DNA]</scope>
    <source>
        <strain evidence="2">JCM 16112</strain>
    </source>
</reference>
<dbReference type="InterPro" id="IPR005368">
    <property type="entry name" value="UPF0175"/>
</dbReference>
<protein>
    <submittedName>
        <fullName evidence="1">Uncharacterized protein</fullName>
    </submittedName>
</protein>
<evidence type="ECO:0000313" key="2">
    <source>
        <dbReference type="Proteomes" id="UP001500469"/>
    </source>
</evidence>
<keyword evidence="2" id="KW-1185">Reference proteome</keyword>
<proteinExistence type="predicted"/>
<dbReference type="EMBL" id="BAAAFI010000009">
    <property type="protein sequence ID" value="GAA0879129.1"/>
    <property type="molecule type" value="Genomic_DNA"/>
</dbReference>
<evidence type="ECO:0000313" key="1">
    <source>
        <dbReference type="EMBL" id="GAA0879129.1"/>
    </source>
</evidence>
<organism evidence="1 2">
    <name type="scientific">Algoriphagus jejuensis</name>
    <dbReference type="NCBI Taxonomy" id="419934"/>
    <lineage>
        <taxon>Bacteria</taxon>
        <taxon>Pseudomonadati</taxon>
        <taxon>Bacteroidota</taxon>
        <taxon>Cytophagia</taxon>
        <taxon>Cytophagales</taxon>
        <taxon>Cyclobacteriaceae</taxon>
        <taxon>Algoriphagus</taxon>
    </lineage>
</organism>
<gene>
    <name evidence="1" type="ORF">GCM10009119_20970</name>
</gene>
<comment type="caution">
    <text evidence="1">The sequence shown here is derived from an EMBL/GenBank/DDBJ whole genome shotgun (WGS) entry which is preliminary data.</text>
</comment>
<dbReference type="Proteomes" id="UP001500469">
    <property type="component" value="Unassembled WGS sequence"/>
</dbReference>
<dbReference type="Pfam" id="PF03683">
    <property type="entry name" value="UPF0175"/>
    <property type="match status" value="1"/>
</dbReference>
<accession>A0ABP3YFF9</accession>